<keyword evidence="4" id="KW-1185">Reference proteome</keyword>
<dbReference type="OrthoDB" id="9802066at2"/>
<dbReference type="PANTHER" id="PTHR43228:SF1">
    <property type="entry name" value="TWO-COMPONENT RESPONSE REGULATOR ARR22"/>
    <property type="match status" value="1"/>
</dbReference>
<dbReference type="KEGG" id="cag:Cagg_0133"/>
<evidence type="ECO:0000313" key="4">
    <source>
        <dbReference type="Proteomes" id="UP000002508"/>
    </source>
</evidence>
<dbReference type="EMBL" id="CP001337">
    <property type="protein sequence ID" value="ACL23084.1"/>
    <property type="molecule type" value="Genomic_DNA"/>
</dbReference>
<evidence type="ECO:0000259" key="2">
    <source>
        <dbReference type="PROSITE" id="PS50110"/>
    </source>
</evidence>
<protein>
    <submittedName>
        <fullName evidence="3">Response regulator receiver protein</fullName>
    </submittedName>
</protein>
<dbReference type="InterPro" id="IPR001789">
    <property type="entry name" value="Sig_transdc_resp-reg_receiver"/>
</dbReference>
<gene>
    <name evidence="3" type="ordered locus">Cagg_0133</name>
</gene>
<accession>B8GCB0</accession>
<dbReference type="RefSeq" id="WP_012615450.1">
    <property type="nucleotide sequence ID" value="NC_011831.1"/>
</dbReference>
<dbReference type="SMART" id="SM00448">
    <property type="entry name" value="REC"/>
    <property type="match status" value="1"/>
</dbReference>
<dbReference type="SUPFAM" id="SSF52172">
    <property type="entry name" value="CheY-like"/>
    <property type="match status" value="1"/>
</dbReference>
<keyword evidence="1" id="KW-0597">Phosphoprotein</keyword>
<organism evidence="3 4">
    <name type="scientific">Chloroflexus aggregans (strain MD-66 / DSM 9485)</name>
    <dbReference type="NCBI Taxonomy" id="326427"/>
    <lineage>
        <taxon>Bacteria</taxon>
        <taxon>Bacillati</taxon>
        <taxon>Chloroflexota</taxon>
        <taxon>Chloroflexia</taxon>
        <taxon>Chloroflexales</taxon>
        <taxon>Chloroflexineae</taxon>
        <taxon>Chloroflexaceae</taxon>
        <taxon>Chloroflexus</taxon>
    </lineage>
</organism>
<proteinExistence type="predicted"/>
<dbReference type="eggNOG" id="COG0784">
    <property type="taxonomic scope" value="Bacteria"/>
</dbReference>
<dbReference type="AlphaFoldDB" id="B8GCB0"/>
<reference evidence="3" key="1">
    <citation type="submission" date="2008-12" db="EMBL/GenBank/DDBJ databases">
        <title>Complete sequence of Chloroflexus aggregans DSM 9485.</title>
        <authorList>
            <consortium name="US DOE Joint Genome Institute"/>
            <person name="Lucas S."/>
            <person name="Copeland A."/>
            <person name="Lapidus A."/>
            <person name="Glavina del Rio T."/>
            <person name="Dalin E."/>
            <person name="Tice H."/>
            <person name="Pitluck S."/>
            <person name="Foster B."/>
            <person name="Larimer F."/>
            <person name="Land M."/>
            <person name="Hauser L."/>
            <person name="Kyrpides N."/>
            <person name="Mikhailova N."/>
            <person name="Bryant D."/>
            <person name="Richardson P."/>
        </authorList>
    </citation>
    <scope>NUCLEOTIDE SEQUENCE</scope>
    <source>
        <strain evidence="3">DSM 9485</strain>
    </source>
</reference>
<dbReference type="InterPro" id="IPR011006">
    <property type="entry name" value="CheY-like_superfamily"/>
</dbReference>
<name>B8GCB0_CHLAD</name>
<feature type="domain" description="Response regulatory" evidence="2">
    <location>
        <begin position="2"/>
        <end position="114"/>
    </location>
</feature>
<dbReference type="Gene3D" id="3.40.50.2300">
    <property type="match status" value="1"/>
</dbReference>
<sequence length="115" mass="13010">MRILIVDDESSTRSTLQRLMAKLRNAKIDTASNGADGLKLARRHWYDLIITDYHMPKMDGIDLIYNLRQEGYAIPMVLISGDPIEGYAMSAGANLFLQKPIDIDDLRTMLDRLGL</sequence>
<dbReference type="STRING" id="326427.Cagg_0133"/>
<dbReference type="InterPro" id="IPR052048">
    <property type="entry name" value="ST_Response_Regulator"/>
</dbReference>
<dbReference type="HOGENOM" id="CLU_000445_69_9_0"/>
<dbReference type="Pfam" id="PF00072">
    <property type="entry name" value="Response_reg"/>
    <property type="match status" value="1"/>
</dbReference>
<dbReference type="GO" id="GO:0000160">
    <property type="term" value="P:phosphorelay signal transduction system"/>
    <property type="evidence" value="ECO:0007669"/>
    <property type="project" value="InterPro"/>
</dbReference>
<feature type="modified residue" description="4-aspartylphosphate" evidence="1">
    <location>
        <position position="52"/>
    </location>
</feature>
<dbReference type="PANTHER" id="PTHR43228">
    <property type="entry name" value="TWO-COMPONENT RESPONSE REGULATOR"/>
    <property type="match status" value="1"/>
</dbReference>
<dbReference type="Proteomes" id="UP000002508">
    <property type="component" value="Chromosome"/>
</dbReference>
<evidence type="ECO:0000256" key="1">
    <source>
        <dbReference type="PROSITE-ProRule" id="PRU00169"/>
    </source>
</evidence>
<evidence type="ECO:0000313" key="3">
    <source>
        <dbReference type="EMBL" id="ACL23084.1"/>
    </source>
</evidence>
<dbReference type="PROSITE" id="PS50110">
    <property type="entry name" value="RESPONSE_REGULATORY"/>
    <property type="match status" value="1"/>
</dbReference>